<evidence type="ECO:0000313" key="3">
    <source>
        <dbReference type="Proteomes" id="UP001218218"/>
    </source>
</evidence>
<gene>
    <name evidence="2" type="ORF">DFH08DRAFT_971117</name>
</gene>
<sequence>MPNKCPSLFLSPHHLVFVIPANLGVHPRITLPPAQLNTAPPPAPLPSIQTATARRPPCPSDERQCFSCTCPGNAQCAMRRCKVCCRSLATSHCRIHEPWPPALSTSTLQILDTAEAAAAFPAPCHLQRELPHQHLARQQETAPRLTALPPSPMLSQEARDEALTVLLALGTSPPLSITTPHTCRVSLVS</sequence>
<evidence type="ECO:0000256" key="1">
    <source>
        <dbReference type="SAM" id="MobiDB-lite"/>
    </source>
</evidence>
<name>A0AAD6ZE71_9AGAR</name>
<reference evidence="2" key="1">
    <citation type="submission" date="2023-03" db="EMBL/GenBank/DDBJ databases">
        <title>Massive genome expansion in bonnet fungi (Mycena s.s.) driven by repeated elements and novel gene families across ecological guilds.</title>
        <authorList>
            <consortium name="Lawrence Berkeley National Laboratory"/>
            <person name="Harder C.B."/>
            <person name="Miyauchi S."/>
            <person name="Viragh M."/>
            <person name="Kuo A."/>
            <person name="Thoen E."/>
            <person name="Andreopoulos B."/>
            <person name="Lu D."/>
            <person name="Skrede I."/>
            <person name="Drula E."/>
            <person name="Henrissat B."/>
            <person name="Morin E."/>
            <person name="Kohler A."/>
            <person name="Barry K."/>
            <person name="LaButti K."/>
            <person name="Morin E."/>
            <person name="Salamov A."/>
            <person name="Lipzen A."/>
            <person name="Mereny Z."/>
            <person name="Hegedus B."/>
            <person name="Baldrian P."/>
            <person name="Stursova M."/>
            <person name="Weitz H."/>
            <person name="Taylor A."/>
            <person name="Grigoriev I.V."/>
            <person name="Nagy L.G."/>
            <person name="Martin F."/>
            <person name="Kauserud H."/>
        </authorList>
    </citation>
    <scope>NUCLEOTIDE SEQUENCE</scope>
    <source>
        <strain evidence="2">CBHHK002</strain>
    </source>
</reference>
<proteinExistence type="predicted"/>
<dbReference type="EMBL" id="JARIHO010000056">
    <property type="protein sequence ID" value="KAJ7318745.1"/>
    <property type="molecule type" value="Genomic_DNA"/>
</dbReference>
<comment type="caution">
    <text evidence="2">The sequence shown here is derived from an EMBL/GenBank/DDBJ whole genome shotgun (WGS) entry which is preliminary data.</text>
</comment>
<accession>A0AAD6ZE71</accession>
<protein>
    <submittedName>
        <fullName evidence="2">Uncharacterized protein</fullName>
    </submittedName>
</protein>
<dbReference type="Proteomes" id="UP001218218">
    <property type="component" value="Unassembled WGS sequence"/>
</dbReference>
<dbReference type="AlphaFoldDB" id="A0AAD6ZE71"/>
<organism evidence="2 3">
    <name type="scientific">Mycena albidolilacea</name>
    <dbReference type="NCBI Taxonomy" id="1033008"/>
    <lineage>
        <taxon>Eukaryota</taxon>
        <taxon>Fungi</taxon>
        <taxon>Dikarya</taxon>
        <taxon>Basidiomycota</taxon>
        <taxon>Agaricomycotina</taxon>
        <taxon>Agaricomycetes</taxon>
        <taxon>Agaricomycetidae</taxon>
        <taxon>Agaricales</taxon>
        <taxon>Marasmiineae</taxon>
        <taxon>Mycenaceae</taxon>
        <taxon>Mycena</taxon>
    </lineage>
</organism>
<evidence type="ECO:0000313" key="2">
    <source>
        <dbReference type="EMBL" id="KAJ7318745.1"/>
    </source>
</evidence>
<keyword evidence="3" id="KW-1185">Reference proteome</keyword>
<feature type="region of interest" description="Disordered" evidence="1">
    <location>
        <begin position="34"/>
        <end position="54"/>
    </location>
</feature>